<reference evidence="1 2" key="1">
    <citation type="submission" date="2024-03" db="EMBL/GenBank/DDBJ databases">
        <authorList>
            <person name="Gkanogiannis A."/>
            <person name="Becerra Lopez-Lavalle L."/>
        </authorList>
    </citation>
    <scope>NUCLEOTIDE SEQUENCE [LARGE SCALE GENOMIC DNA]</scope>
</reference>
<keyword evidence="2" id="KW-1185">Reference proteome</keyword>
<sequence length="75" mass="8086">MKVDPTRSDVCSDPNLVGQGGRVGCGVKLEGVDLLRQRLHVVLPALQCGQHKIATCKVTQGALHQTRACIRPLLE</sequence>
<dbReference type="Proteomes" id="UP001642487">
    <property type="component" value="Chromosome 10"/>
</dbReference>
<dbReference type="EMBL" id="OZ021744">
    <property type="protein sequence ID" value="CAK9311274.1"/>
    <property type="molecule type" value="Genomic_DNA"/>
</dbReference>
<protein>
    <submittedName>
        <fullName evidence="1">Uncharacterized protein</fullName>
    </submittedName>
</protein>
<evidence type="ECO:0000313" key="2">
    <source>
        <dbReference type="Proteomes" id="UP001642487"/>
    </source>
</evidence>
<organism evidence="1 2">
    <name type="scientific">Citrullus colocynthis</name>
    <name type="common">colocynth</name>
    <dbReference type="NCBI Taxonomy" id="252529"/>
    <lineage>
        <taxon>Eukaryota</taxon>
        <taxon>Viridiplantae</taxon>
        <taxon>Streptophyta</taxon>
        <taxon>Embryophyta</taxon>
        <taxon>Tracheophyta</taxon>
        <taxon>Spermatophyta</taxon>
        <taxon>Magnoliopsida</taxon>
        <taxon>eudicotyledons</taxon>
        <taxon>Gunneridae</taxon>
        <taxon>Pentapetalae</taxon>
        <taxon>rosids</taxon>
        <taxon>fabids</taxon>
        <taxon>Cucurbitales</taxon>
        <taxon>Cucurbitaceae</taxon>
        <taxon>Benincaseae</taxon>
        <taxon>Citrullus</taxon>
    </lineage>
</organism>
<gene>
    <name evidence="1" type="ORF">CITCOLO1_LOCUS2929</name>
</gene>
<name>A0ABP0XT80_9ROSI</name>
<proteinExistence type="predicted"/>
<evidence type="ECO:0000313" key="1">
    <source>
        <dbReference type="EMBL" id="CAK9311274.1"/>
    </source>
</evidence>
<accession>A0ABP0XT80</accession>